<comment type="caution">
    <text evidence="2">The sequence shown here is derived from an EMBL/GenBank/DDBJ whole genome shotgun (WGS) entry which is preliminary data.</text>
</comment>
<dbReference type="AlphaFoldDB" id="C0DVA6"/>
<dbReference type="EMBL" id="ACEA01000021">
    <property type="protein sequence ID" value="EEG24010.1"/>
    <property type="molecule type" value="Genomic_DNA"/>
</dbReference>
<accession>C0DVA6</accession>
<sequence>MQLLLLIFRGSGWFQVAFKVANYFVVLGLLLIFVMFINGGSWF</sequence>
<dbReference type="HOGENOM" id="CLU_3232943_0_0_4"/>
<evidence type="ECO:0000313" key="3">
    <source>
        <dbReference type="Proteomes" id="UP000005837"/>
    </source>
</evidence>
<gene>
    <name evidence="2" type="ORF">EIKCOROL_01295</name>
</gene>
<proteinExistence type="predicted"/>
<name>C0DVA6_EIKCO</name>
<reference evidence="2 3" key="1">
    <citation type="submission" date="2009-01" db="EMBL/GenBank/DDBJ databases">
        <authorList>
            <person name="Fulton L."/>
            <person name="Clifton S."/>
            <person name="Chinwalla A.T."/>
            <person name="Mitreva M."/>
            <person name="Sodergren E."/>
            <person name="Weinstock G."/>
            <person name="Clifton S."/>
            <person name="Dooling D.J."/>
            <person name="Fulton B."/>
            <person name="Minx P."/>
            <person name="Pepin K.H."/>
            <person name="Johnson M."/>
            <person name="Bhonagiri V."/>
            <person name="Nash W.E."/>
            <person name="Mardis E.R."/>
            <person name="Wilson R.K."/>
        </authorList>
    </citation>
    <scope>NUCLEOTIDE SEQUENCE [LARGE SCALE GENOMIC DNA]</scope>
    <source>
        <strain evidence="2 3">ATCC 23834</strain>
    </source>
</reference>
<keyword evidence="1" id="KW-0472">Membrane</keyword>
<evidence type="ECO:0000256" key="1">
    <source>
        <dbReference type="SAM" id="Phobius"/>
    </source>
</evidence>
<keyword evidence="1" id="KW-1133">Transmembrane helix</keyword>
<protein>
    <submittedName>
        <fullName evidence="2">Uncharacterized protein</fullName>
    </submittedName>
</protein>
<dbReference type="Proteomes" id="UP000005837">
    <property type="component" value="Unassembled WGS sequence"/>
</dbReference>
<feature type="transmembrane region" description="Helical" evidence="1">
    <location>
        <begin position="20"/>
        <end position="37"/>
    </location>
</feature>
<organism evidence="2 3">
    <name type="scientific">Eikenella corrodens ATCC 23834</name>
    <dbReference type="NCBI Taxonomy" id="546274"/>
    <lineage>
        <taxon>Bacteria</taxon>
        <taxon>Pseudomonadati</taxon>
        <taxon>Pseudomonadota</taxon>
        <taxon>Betaproteobacteria</taxon>
        <taxon>Neisseriales</taxon>
        <taxon>Neisseriaceae</taxon>
        <taxon>Eikenella</taxon>
    </lineage>
</organism>
<evidence type="ECO:0000313" key="2">
    <source>
        <dbReference type="EMBL" id="EEG24010.1"/>
    </source>
</evidence>
<keyword evidence="1" id="KW-0812">Transmembrane</keyword>